<sequence>MDIIKSQKYKNSLGGINLTELRQLENKTILVTGATGMIGSCIIDTLSKLNEKGFNLKIIATSRTLEKLNQRFSPLCHDDRFIPIIFDASDNKQSLNLDMNIDYIIHAASYADPVNYAQYPIETMLSNIIGTKNLLEYGAEHGVKRFLFISSGEFYGQPDDKLSDFIESYNGPVDYSSARACYPSGKRAAEALCQSYISQKNMDCVIARPCHIFGPTMLEHDSRAISQFLQKSIRKEDILLKSAGNIERSHCYVVDCVNAILTVLVKGRCGEAYNISDKKYQMTIREFAEKICQLTKVDLVFQNASDLETRGYSTISRAVLDNTKLINLGWRPLENDGVKDTIDILVEQKLNHFSRR</sequence>
<dbReference type="GO" id="GO:0048040">
    <property type="term" value="F:UDP-glucuronate decarboxylase activity"/>
    <property type="evidence" value="ECO:0007669"/>
    <property type="project" value="TreeGrafter"/>
</dbReference>
<reference evidence="6 7" key="1">
    <citation type="submission" date="2020-02" db="EMBL/GenBank/DDBJ databases">
        <authorList>
            <person name="Kim Y.B."/>
            <person name="Roh S.W."/>
        </authorList>
    </citation>
    <scope>NUCLEOTIDE SEQUENCE [LARGE SCALE GENOMIC DNA]</scope>
    <source>
        <strain evidence="6 7">DSM 103574</strain>
    </source>
</reference>
<dbReference type="AlphaFoldDB" id="A0A858BSU1"/>
<evidence type="ECO:0000259" key="5">
    <source>
        <dbReference type="Pfam" id="PF01370"/>
    </source>
</evidence>
<comment type="cofactor">
    <cofactor evidence="1">
        <name>NAD(+)</name>
        <dbReference type="ChEBI" id="CHEBI:57540"/>
    </cofactor>
</comment>
<dbReference type="Proteomes" id="UP000466848">
    <property type="component" value="Chromosome"/>
</dbReference>
<dbReference type="Pfam" id="PF01370">
    <property type="entry name" value="Epimerase"/>
    <property type="match status" value="1"/>
</dbReference>
<evidence type="ECO:0000256" key="2">
    <source>
        <dbReference type="ARBA" id="ARBA00022793"/>
    </source>
</evidence>
<dbReference type="RefSeq" id="WP_163065068.1">
    <property type="nucleotide sequence ID" value="NZ_CP048649.1"/>
</dbReference>
<dbReference type="PANTHER" id="PTHR43078:SF7">
    <property type="entry name" value="UDP-GLUCURONATE DECARBOXYLASE"/>
    <property type="match status" value="1"/>
</dbReference>
<dbReference type="InterPro" id="IPR036291">
    <property type="entry name" value="NAD(P)-bd_dom_sf"/>
</dbReference>
<evidence type="ECO:0000313" key="7">
    <source>
        <dbReference type="Proteomes" id="UP000466848"/>
    </source>
</evidence>
<dbReference type="EMBL" id="CP048649">
    <property type="protein sequence ID" value="QIB68148.1"/>
    <property type="molecule type" value="Genomic_DNA"/>
</dbReference>
<keyword evidence="7" id="KW-1185">Reference proteome</keyword>
<evidence type="ECO:0000256" key="3">
    <source>
        <dbReference type="ARBA" id="ARBA00023027"/>
    </source>
</evidence>
<gene>
    <name evidence="6" type="ORF">Ami103574_01965</name>
</gene>
<dbReference type="InterPro" id="IPR001509">
    <property type="entry name" value="Epimerase_deHydtase"/>
</dbReference>
<dbReference type="PANTHER" id="PTHR43078">
    <property type="entry name" value="UDP-GLUCURONIC ACID DECARBOXYLASE-RELATED"/>
    <property type="match status" value="1"/>
</dbReference>
<dbReference type="GO" id="GO:0070403">
    <property type="term" value="F:NAD+ binding"/>
    <property type="evidence" value="ECO:0007669"/>
    <property type="project" value="InterPro"/>
</dbReference>
<evidence type="ECO:0000313" key="6">
    <source>
        <dbReference type="EMBL" id="QIB68148.1"/>
    </source>
</evidence>
<keyword evidence="2" id="KW-0210">Decarboxylase</keyword>
<dbReference type="GO" id="GO:0042732">
    <property type="term" value="P:D-xylose metabolic process"/>
    <property type="evidence" value="ECO:0007669"/>
    <property type="project" value="InterPro"/>
</dbReference>
<organism evidence="6 7">
    <name type="scientific">Aminipila butyrica</name>
    <dbReference type="NCBI Taxonomy" id="433296"/>
    <lineage>
        <taxon>Bacteria</taxon>
        <taxon>Bacillati</taxon>
        <taxon>Bacillota</taxon>
        <taxon>Clostridia</taxon>
        <taxon>Peptostreptococcales</taxon>
        <taxon>Anaerovoracaceae</taxon>
        <taxon>Aminipila</taxon>
    </lineage>
</organism>
<feature type="domain" description="NAD-dependent epimerase/dehydratase" evidence="5">
    <location>
        <begin position="29"/>
        <end position="275"/>
    </location>
</feature>
<keyword evidence="3" id="KW-0520">NAD</keyword>
<name>A0A858BSU1_9FIRM</name>
<keyword evidence="4" id="KW-0456">Lyase</keyword>
<evidence type="ECO:0000256" key="1">
    <source>
        <dbReference type="ARBA" id="ARBA00001911"/>
    </source>
</evidence>
<dbReference type="GO" id="GO:0005737">
    <property type="term" value="C:cytoplasm"/>
    <property type="evidence" value="ECO:0007669"/>
    <property type="project" value="TreeGrafter"/>
</dbReference>
<dbReference type="KEGG" id="abut:Ami103574_01965"/>
<proteinExistence type="predicted"/>
<dbReference type="InterPro" id="IPR044516">
    <property type="entry name" value="UXS-like"/>
</dbReference>
<accession>A0A858BSU1</accession>
<protein>
    <submittedName>
        <fullName evidence="6">NAD-dependent epimerase/dehydratase family protein</fullName>
    </submittedName>
</protein>
<evidence type="ECO:0000256" key="4">
    <source>
        <dbReference type="ARBA" id="ARBA00023239"/>
    </source>
</evidence>
<dbReference type="SUPFAM" id="SSF51735">
    <property type="entry name" value="NAD(P)-binding Rossmann-fold domains"/>
    <property type="match status" value="1"/>
</dbReference>
<dbReference type="Gene3D" id="3.40.50.720">
    <property type="entry name" value="NAD(P)-binding Rossmann-like Domain"/>
    <property type="match status" value="1"/>
</dbReference>